<evidence type="ECO:0000256" key="3">
    <source>
        <dbReference type="ARBA" id="ARBA00022448"/>
    </source>
</evidence>
<keyword evidence="8" id="KW-0407">Ion channel</keyword>
<name>A0A2G3AMN8_CAPAN</name>
<comment type="similarity">
    <text evidence="2">Belongs to the aromatic acid exporter (TC 2.A.85) family.</text>
</comment>
<dbReference type="GO" id="GO:0015743">
    <property type="term" value="P:malate transport"/>
    <property type="evidence" value="ECO:0007669"/>
    <property type="project" value="InterPro"/>
</dbReference>
<feature type="signal peptide" evidence="10">
    <location>
        <begin position="1"/>
        <end position="16"/>
    </location>
</feature>
<comment type="subcellular location">
    <subcellularLocation>
        <location evidence="1">Membrane</location>
        <topology evidence="1">Multi-pass membrane protein</topology>
    </subcellularLocation>
</comment>
<dbReference type="PANTHER" id="PTHR31086">
    <property type="entry name" value="ALUMINUM-ACTIVATED MALATE TRANSPORTER 10"/>
    <property type="match status" value="1"/>
</dbReference>
<evidence type="ECO:0000256" key="1">
    <source>
        <dbReference type="ARBA" id="ARBA00004141"/>
    </source>
</evidence>
<reference evidence="11 12" key="1">
    <citation type="journal article" date="2014" name="Nat. Genet.">
        <title>Genome sequence of the hot pepper provides insights into the evolution of pungency in Capsicum species.</title>
        <authorList>
            <person name="Kim S."/>
            <person name="Park M."/>
            <person name="Yeom S.I."/>
            <person name="Kim Y.M."/>
            <person name="Lee J.M."/>
            <person name="Lee H.A."/>
            <person name="Seo E."/>
            <person name="Choi J."/>
            <person name="Cheong K."/>
            <person name="Kim K.T."/>
            <person name="Jung K."/>
            <person name="Lee G.W."/>
            <person name="Oh S.K."/>
            <person name="Bae C."/>
            <person name="Kim S.B."/>
            <person name="Lee H.Y."/>
            <person name="Kim S.Y."/>
            <person name="Kim M.S."/>
            <person name="Kang B.C."/>
            <person name="Jo Y.D."/>
            <person name="Yang H.B."/>
            <person name="Jeong H.J."/>
            <person name="Kang W.H."/>
            <person name="Kwon J.K."/>
            <person name="Shin C."/>
            <person name="Lim J.Y."/>
            <person name="Park J.H."/>
            <person name="Huh J.H."/>
            <person name="Kim J.S."/>
            <person name="Kim B.D."/>
            <person name="Cohen O."/>
            <person name="Paran I."/>
            <person name="Suh M.C."/>
            <person name="Lee S.B."/>
            <person name="Kim Y.K."/>
            <person name="Shin Y."/>
            <person name="Noh S.J."/>
            <person name="Park J."/>
            <person name="Seo Y.S."/>
            <person name="Kwon S.Y."/>
            <person name="Kim H.A."/>
            <person name="Park J.M."/>
            <person name="Kim H.J."/>
            <person name="Choi S.B."/>
            <person name="Bosland P.W."/>
            <person name="Reeves G."/>
            <person name="Jo S.H."/>
            <person name="Lee B.W."/>
            <person name="Cho H.T."/>
            <person name="Choi H.S."/>
            <person name="Lee M.S."/>
            <person name="Yu Y."/>
            <person name="Do Choi Y."/>
            <person name="Park B.S."/>
            <person name="van Deynze A."/>
            <person name="Ashrafi H."/>
            <person name="Hill T."/>
            <person name="Kim W.T."/>
            <person name="Pai H.S."/>
            <person name="Ahn H.K."/>
            <person name="Yeam I."/>
            <person name="Giovannoni J.J."/>
            <person name="Rose J.K."/>
            <person name="Sorensen I."/>
            <person name="Lee S.J."/>
            <person name="Kim R.W."/>
            <person name="Choi I.Y."/>
            <person name="Choi B.S."/>
            <person name="Lim J.S."/>
            <person name="Lee Y.H."/>
            <person name="Choi D."/>
        </authorList>
    </citation>
    <scope>NUCLEOTIDE SEQUENCE [LARGE SCALE GENOMIC DNA]</scope>
    <source>
        <strain evidence="12">cv. CM334</strain>
    </source>
</reference>
<evidence type="ECO:0000256" key="6">
    <source>
        <dbReference type="ARBA" id="ARBA00023065"/>
    </source>
</evidence>
<feature type="transmembrane region" description="Helical" evidence="9">
    <location>
        <begin position="108"/>
        <end position="129"/>
    </location>
</feature>
<dbReference type="Proteomes" id="UP000222542">
    <property type="component" value="Unassembled WGS sequence"/>
</dbReference>
<dbReference type="GO" id="GO:0009705">
    <property type="term" value="C:plant-type vacuole membrane"/>
    <property type="evidence" value="ECO:0000318"/>
    <property type="project" value="GO_Central"/>
</dbReference>
<proteinExistence type="inferred from homology"/>
<comment type="caution">
    <text evidence="11">The sequence shown here is derived from an EMBL/GenBank/DDBJ whole genome shotgun (WGS) entry which is preliminary data.</text>
</comment>
<keyword evidence="4 9" id="KW-0812">Transmembrane</keyword>
<evidence type="ECO:0000256" key="5">
    <source>
        <dbReference type="ARBA" id="ARBA00022989"/>
    </source>
</evidence>
<dbReference type="Pfam" id="PF11744">
    <property type="entry name" value="ALMT"/>
    <property type="match status" value="1"/>
</dbReference>
<evidence type="ECO:0000313" key="12">
    <source>
        <dbReference type="Proteomes" id="UP000222542"/>
    </source>
</evidence>
<feature type="transmembrane region" description="Helical" evidence="9">
    <location>
        <begin position="54"/>
        <end position="72"/>
    </location>
</feature>
<keyword evidence="3" id="KW-0813">Transport</keyword>
<keyword evidence="6" id="KW-0406">Ion transport</keyword>
<keyword evidence="5 9" id="KW-1133">Transmembrane helix</keyword>
<dbReference type="AlphaFoldDB" id="A0A2G3AMN8"/>
<feature type="chain" id="PRO_5013935303" description="Aluminum-activated malate transporter 8-like" evidence="10">
    <location>
        <begin position="17"/>
        <end position="491"/>
    </location>
</feature>
<reference evidence="11 12" key="2">
    <citation type="journal article" date="2017" name="Genome Biol.">
        <title>New reference genome sequences of hot pepper reveal the massive evolution of plant disease-resistance genes by retroduplication.</title>
        <authorList>
            <person name="Kim S."/>
            <person name="Park J."/>
            <person name="Yeom S.I."/>
            <person name="Kim Y.M."/>
            <person name="Seo E."/>
            <person name="Kim K.T."/>
            <person name="Kim M.S."/>
            <person name="Lee J.M."/>
            <person name="Cheong K."/>
            <person name="Shin H.S."/>
            <person name="Kim S.B."/>
            <person name="Han K."/>
            <person name="Lee J."/>
            <person name="Park M."/>
            <person name="Lee H.A."/>
            <person name="Lee H.Y."/>
            <person name="Lee Y."/>
            <person name="Oh S."/>
            <person name="Lee J.H."/>
            <person name="Choi E."/>
            <person name="Choi E."/>
            <person name="Lee S.E."/>
            <person name="Jeon J."/>
            <person name="Kim H."/>
            <person name="Choi G."/>
            <person name="Song H."/>
            <person name="Lee J."/>
            <person name="Lee S.C."/>
            <person name="Kwon J.K."/>
            <person name="Lee H.Y."/>
            <person name="Koo N."/>
            <person name="Hong Y."/>
            <person name="Kim R.W."/>
            <person name="Kang W.H."/>
            <person name="Huh J.H."/>
            <person name="Kang B.C."/>
            <person name="Yang T.J."/>
            <person name="Lee Y.H."/>
            <person name="Bennetzen J.L."/>
            <person name="Choi D."/>
        </authorList>
    </citation>
    <scope>NUCLEOTIDE SEQUENCE [LARGE SCALE GENOMIC DNA]</scope>
    <source>
        <strain evidence="12">cv. CM334</strain>
    </source>
</reference>
<accession>A0A2G3AMN8</accession>
<organism evidence="11 12">
    <name type="scientific">Capsicum annuum</name>
    <name type="common">Capsicum pepper</name>
    <dbReference type="NCBI Taxonomy" id="4072"/>
    <lineage>
        <taxon>Eukaryota</taxon>
        <taxon>Viridiplantae</taxon>
        <taxon>Streptophyta</taxon>
        <taxon>Embryophyta</taxon>
        <taxon>Tracheophyta</taxon>
        <taxon>Spermatophyta</taxon>
        <taxon>Magnoliopsida</taxon>
        <taxon>eudicotyledons</taxon>
        <taxon>Gunneridae</taxon>
        <taxon>Pentapetalae</taxon>
        <taxon>asterids</taxon>
        <taxon>lamiids</taxon>
        <taxon>Solanales</taxon>
        <taxon>Solanaceae</taxon>
        <taxon>Solanoideae</taxon>
        <taxon>Capsiceae</taxon>
        <taxon>Capsicum</taxon>
    </lineage>
</organism>
<evidence type="ECO:0000256" key="8">
    <source>
        <dbReference type="ARBA" id="ARBA00023303"/>
    </source>
</evidence>
<keyword evidence="7 9" id="KW-0472">Membrane</keyword>
<evidence type="ECO:0000256" key="7">
    <source>
        <dbReference type="ARBA" id="ARBA00023136"/>
    </source>
</evidence>
<sequence>MLAILTVAVAFEFTAGATISKNINRGIGTTLAGAFGLGAKYLAELIGKKGPDPITLGILVFIVGALGTFIRFYHSYDYGITIFVLTFITVAVSGYRSEDIFQLTHQRISLIFIAVFTIIIISMVIRPVWAGEDLHKLISTNLEKLASFLEGFESEHLHISKIKSVEGTKNNEKKFLESFLSIFDSKTTEESLANFAWWEPPHGTFKFNHPWRQYLKIGDLIRKCACHLLALNSHVNFKSQVPTEFERRTEEGSKRMIVESKNALKELALSIQTMTQPISSIIHIRNAKNVIDDLKHTLGTSKTFFQHDECVMDFVPAASVASLLIDVTKCIDEISEAVEELSSKAHFEKKKNDSCSTEDDIGSDFVTIDIADNVESPKRVEIEEVNRVNNPINAIKGEYFIIWIRGNTATTVVEETNMSKNKGDFMIFTNIKLYDSTQFFELVEVKVLEEANRVNNPLAARKEEYIVIGICGNTTIPIVEEMQTAEKKEDF</sequence>
<dbReference type="EMBL" id="AYRZ02000001">
    <property type="protein sequence ID" value="PHT95496.1"/>
    <property type="molecule type" value="Genomic_DNA"/>
</dbReference>
<gene>
    <name evidence="11" type="ORF">T459_03378</name>
</gene>
<protein>
    <recommendedName>
        <fullName evidence="13">Aluminum-activated malate transporter 8-like</fullName>
    </recommendedName>
</protein>
<evidence type="ECO:0000256" key="2">
    <source>
        <dbReference type="ARBA" id="ARBA00007079"/>
    </source>
</evidence>
<dbReference type="OMA" id="KMAQNIM"/>
<evidence type="ECO:0000256" key="9">
    <source>
        <dbReference type="SAM" id="Phobius"/>
    </source>
</evidence>
<evidence type="ECO:0000313" key="11">
    <source>
        <dbReference type="EMBL" id="PHT95496.1"/>
    </source>
</evidence>
<keyword evidence="12" id="KW-1185">Reference proteome</keyword>
<evidence type="ECO:0000256" key="10">
    <source>
        <dbReference type="SAM" id="SignalP"/>
    </source>
</evidence>
<dbReference type="InterPro" id="IPR020966">
    <property type="entry name" value="ALMT"/>
</dbReference>
<dbReference type="Gramene" id="PHT95496">
    <property type="protein sequence ID" value="PHT95496"/>
    <property type="gene ID" value="T459_03378"/>
</dbReference>
<feature type="transmembrane region" description="Helical" evidence="9">
    <location>
        <begin position="78"/>
        <end position="96"/>
    </location>
</feature>
<evidence type="ECO:0000256" key="4">
    <source>
        <dbReference type="ARBA" id="ARBA00022692"/>
    </source>
</evidence>
<keyword evidence="10" id="KW-0732">Signal</keyword>
<evidence type="ECO:0008006" key="13">
    <source>
        <dbReference type="Google" id="ProtNLM"/>
    </source>
</evidence>
<dbReference type="GO" id="GO:0034220">
    <property type="term" value="P:monoatomic ion transmembrane transport"/>
    <property type="evidence" value="ECO:0007669"/>
    <property type="project" value="UniProtKB-KW"/>
</dbReference>
<dbReference type="STRING" id="4072.A0A2G3AMN8"/>